<dbReference type="Pfam" id="PF01590">
    <property type="entry name" value="GAF"/>
    <property type="match status" value="1"/>
</dbReference>
<evidence type="ECO:0000313" key="2">
    <source>
        <dbReference type="EMBL" id="EHP29599.1"/>
    </source>
</evidence>
<sequence>MQKYKQIAEFGKKLMALGKIENSLELIADEAKMLLNADRCSIFIVDAEDKMLWTKLSDGIGRIVIALDSGIVGDTYKTTKPQVVNSPYDDSRFLPSIDKKSGYVTRNIITVPIFDSKREVIGVIQLLNKSRGDYDDKDLETLTFFANYVSGSLELVLMNEK</sequence>
<dbReference type="Proteomes" id="UP000006431">
    <property type="component" value="Unassembled WGS sequence"/>
</dbReference>
<feature type="domain" description="GAF" evidence="1">
    <location>
        <begin position="19"/>
        <end position="161"/>
    </location>
</feature>
<keyword evidence="3" id="KW-1185">Reference proteome</keyword>
<dbReference type="AlphaFoldDB" id="B6BGH1"/>
<gene>
    <name evidence="2" type="ORF">SMGD1_1075</name>
</gene>
<dbReference type="HOGENOM" id="CLU_007308_8_1_7"/>
<dbReference type="OrthoDB" id="12301at2"/>
<dbReference type="PATRIC" id="fig|929558.5.peg.1070"/>
<dbReference type="eggNOG" id="COG2203">
    <property type="taxonomic scope" value="Bacteria"/>
</dbReference>
<evidence type="ECO:0000313" key="3">
    <source>
        <dbReference type="Proteomes" id="UP000006431"/>
    </source>
</evidence>
<accession>B6BGH1</accession>
<evidence type="ECO:0000259" key="1">
    <source>
        <dbReference type="SMART" id="SM00065"/>
    </source>
</evidence>
<comment type="caution">
    <text evidence="2">The sequence shown here is derived from an EMBL/GenBank/DDBJ whole genome shotgun (WGS) entry which is preliminary data.</text>
</comment>
<dbReference type="RefSeq" id="WP_008336464.1">
    <property type="nucleotide sequence ID" value="NZ_AFRZ01000001.1"/>
</dbReference>
<dbReference type="InterPro" id="IPR003018">
    <property type="entry name" value="GAF"/>
</dbReference>
<dbReference type="SUPFAM" id="SSF55781">
    <property type="entry name" value="GAF domain-like"/>
    <property type="match status" value="1"/>
</dbReference>
<accession>H1FYH3</accession>
<name>B6BGH1_SULGG</name>
<reference evidence="2 3" key="1">
    <citation type="journal article" date="2012" name="Proc. Natl. Acad. Sci. U.S.A.">
        <title>Genome and physiology of a model Epsilonproteobacterium responsible for sulfide detoxification in marine oxygen depletion zones.</title>
        <authorList>
            <person name="Grote J."/>
            <person name="Schott T."/>
            <person name="Bruckner C.G."/>
            <person name="Glockner F.O."/>
            <person name="Jost G."/>
            <person name="Teeling H."/>
            <person name="Labrenz M."/>
            <person name="Jurgens K."/>
        </authorList>
    </citation>
    <scope>NUCLEOTIDE SEQUENCE [LARGE SCALE GENOMIC DNA]</scope>
    <source>
        <strain evidence="2 3">GD1</strain>
    </source>
</reference>
<proteinExistence type="predicted"/>
<protein>
    <submittedName>
        <fullName evidence="2">Protein 1 containing GAF domain</fullName>
    </submittedName>
</protein>
<dbReference type="EMBL" id="AFRZ01000001">
    <property type="protein sequence ID" value="EHP29599.1"/>
    <property type="molecule type" value="Genomic_DNA"/>
</dbReference>
<dbReference type="SMART" id="SM00065">
    <property type="entry name" value="GAF"/>
    <property type="match status" value="1"/>
</dbReference>
<dbReference type="STRING" id="929558.SMGD1_1075"/>
<dbReference type="Gene3D" id="3.30.450.40">
    <property type="match status" value="1"/>
</dbReference>
<organism evidence="2 3">
    <name type="scientific">Sulfurimonas gotlandica (strain DSM 19862 / JCM 16533 / GD1)</name>
    <dbReference type="NCBI Taxonomy" id="929558"/>
    <lineage>
        <taxon>Bacteria</taxon>
        <taxon>Pseudomonadati</taxon>
        <taxon>Campylobacterota</taxon>
        <taxon>Epsilonproteobacteria</taxon>
        <taxon>Campylobacterales</taxon>
        <taxon>Sulfurimonadaceae</taxon>
        <taxon>Sulfurimonas</taxon>
    </lineage>
</organism>
<dbReference type="InterPro" id="IPR029016">
    <property type="entry name" value="GAF-like_dom_sf"/>
</dbReference>